<organism evidence="2 3">
    <name type="scientific">Actinoplanes subglobosus</name>
    <dbReference type="NCBI Taxonomy" id="1547892"/>
    <lineage>
        <taxon>Bacteria</taxon>
        <taxon>Bacillati</taxon>
        <taxon>Actinomycetota</taxon>
        <taxon>Actinomycetes</taxon>
        <taxon>Micromonosporales</taxon>
        <taxon>Micromonosporaceae</taxon>
        <taxon>Actinoplanes</taxon>
    </lineage>
</organism>
<keyword evidence="1" id="KW-1133">Transmembrane helix</keyword>
<dbReference type="RefSeq" id="WP_378070814.1">
    <property type="nucleotide sequence ID" value="NZ_JBHSBL010000023.1"/>
</dbReference>
<accession>A0ABV8J1B6</accession>
<comment type="caution">
    <text evidence="2">The sequence shown here is derived from an EMBL/GenBank/DDBJ whole genome shotgun (WGS) entry which is preliminary data.</text>
</comment>
<feature type="transmembrane region" description="Helical" evidence="1">
    <location>
        <begin position="20"/>
        <end position="38"/>
    </location>
</feature>
<keyword evidence="1" id="KW-0472">Membrane</keyword>
<dbReference type="Proteomes" id="UP001595867">
    <property type="component" value="Unassembled WGS sequence"/>
</dbReference>
<evidence type="ECO:0000256" key="1">
    <source>
        <dbReference type="SAM" id="Phobius"/>
    </source>
</evidence>
<sequence length="58" mass="6110">MRAWFADCRGRLRWPGSAVVSRLVVAGGIVAGMTGPLLDGGLDRARRWAETLASATGP</sequence>
<gene>
    <name evidence="2" type="ORF">ACFO0C_33765</name>
</gene>
<dbReference type="EMBL" id="JBHSBL010000023">
    <property type="protein sequence ID" value="MFC4069920.1"/>
    <property type="molecule type" value="Genomic_DNA"/>
</dbReference>
<keyword evidence="3" id="KW-1185">Reference proteome</keyword>
<reference evidence="3" key="1">
    <citation type="journal article" date="2019" name="Int. J. Syst. Evol. Microbiol.">
        <title>The Global Catalogue of Microorganisms (GCM) 10K type strain sequencing project: providing services to taxonomists for standard genome sequencing and annotation.</title>
        <authorList>
            <consortium name="The Broad Institute Genomics Platform"/>
            <consortium name="The Broad Institute Genome Sequencing Center for Infectious Disease"/>
            <person name="Wu L."/>
            <person name="Ma J."/>
        </authorList>
    </citation>
    <scope>NUCLEOTIDE SEQUENCE [LARGE SCALE GENOMIC DNA]</scope>
    <source>
        <strain evidence="3">TBRC 5832</strain>
    </source>
</reference>
<evidence type="ECO:0000313" key="3">
    <source>
        <dbReference type="Proteomes" id="UP001595867"/>
    </source>
</evidence>
<protein>
    <submittedName>
        <fullName evidence="2">Uncharacterized protein</fullName>
    </submittedName>
</protein>
<name>A0ABV8J1B6_9ACTN</name>
<proteinExistence type="predicted"/>
<evidence type="ECO:0000313" key="2">
    <source>
        <dbReference type="EMBL" id="MFC4069920.1"/>
    </source>
</evidence>
<keyword evidence="1" id="KW-0812">Transmembrane</keyword>